<dbReference type="PANTHER" id="PTHR43617:SF2">
    <property type="entry name" value="UPF0039 PROTEIN SLL0451"/>
    <property type="match status" value="1"/>
</dbReference>
<accession>A0A1G7GNQ5</accession>
<protein>
    <submittedName>
        <fullName evidence="2">Predicted N-acetyltransferase YhbS</fullName>
    </submittedName>
</protein>
<reference evidence="2 3" key="1">
    <citation type="submission" date="2016-10" db="EMBL/GenBank/DDBJ databases">
        <authorList>
            <person name="de Groot N.N."/>
        </authorList>
    </citation>
    <scope>NUCLEOTIDE SEQUENCE [LARGE SCALE GENOMIC DNA]</scope>
    <source>
        <strain evidence="2 3">CGMCC 1.6762</strain>
    </source>
</reference>
<feature type="domain" description="N-acetyltransferase" evidence="1">
    <location>
        <begin position="3"/>
        <end position="158"/>
    </location>
</feature>
<dbReference type="InterPro" id="IPR000182">
    <property type="entry name" value="GNAT_dom"/>
</dbReference>
<dbReference type="InterPro" id="IPR050276">
    <property type="entry name" value="MshD_Acetyltransferase"/>
</dbReference>
<dbReference type="EMBL" id="FNAR01000028">
    <property type="protein sequence ID" value="SDE89775.1"/>
    <property type="molecule type" value="Genomic_DNA"/>
</dbReference>
<keyword evidence="2" id="KW-0808">Transferase</keyword>
<dbReference type="STRING" id="426756.SAMN04488126_1288"/>
<dbReference type="Pfam" id="PF13508">
    <property type="entry name" value="Acetyltransf_7"/>
    <property type="match status" value="1"/>
</dbReference>
<dbReference type="SUPFAM" id="SSF55729">
    <property type="entry name" value="Acyl-CoA N-acyltransferases (Nat)"/>
    <property type="match status" value="1"/>
</dbReference>
<dbReference type="Proteomes" id="UP000198823">
    <property type="component" value="Unassembled WGS sequence"/>
</dbReference>
<name>A0A1G7GNQ5_9BACL</name>
<dbReference type="OrthoDB" id="9797178at2"/>
<dbReference type="CDD" id="cd04301">
    <property type="entry name" value="NAT_SF"/>
    <property type="match status" value="1"/>
</dbReference>
<dbReference type="AlphaFoldDB" id="A0A1G7GNQ5"/>
<proteinExistence type="predicted"/>
<dbReference type="RefSeq" id="WP_092098795.1">
    <property type="nucleotide sequence ID" value="NZ_FNAR01000028.1"/>
</dbReference>
<evidence type="ECO:0000313" key="3">
    <source>
        <dbReference type="Proteomes" id="UP000198823"/>
    </source>
</evidence>
<dbReference type="PANTHER" id="PTHR43617">
    <property type="entry name" value="L-AMINO ACID N-ACETYLTRANSFERASE"/>
    <property type="match status" value="1"/>
</dbReference>
<dbReference type="PROSITE" id="PS51186">
    <property type="entry name" value="GNAT"/>
    <property type="match status" value="1"/>
</dbReference>
<dbReference type="Gene3D" id="3.40.630.30">
    <property type="match status" value="1"/>
</dbReference>
<dbReference type="InterPro" id="IPR016181">
    <property type="entry name" value="Acyl_CoA_acyltransferase"/>
</dbReference>
<sequence length="183" mass="20274">MDILIRQSMPGDFESIRQVVAEAFKDAEMSDQNEYVLVGRLRVSDAYIPELSIVVEDETGQIVGHILLTRISIIDGANTEESLALAPVSVLPSNQKQGIGSRLIRTALAKAKELGYRSVIVLGHPDFYPRFGFRKASEWGIRPPFDVPDNAFMAMELQEGALDHVSGVVRYPDPFNESAIEPM</sequence>
<dbReference type="GO" id="GO:0016747">
    <property type="term" value="F:acyltransferase activity, transferring groups other than amino-acyl groups"/>
    <property type="evidence" value="ECO:0007669"/>
    <property type="project" value="InterPro"/>
</dbReference>
<evidence type="ECO:0000259" key="1">
    <source>
        <dbReference type="PROSITE" id="PS51186"/>
    </source>
</evidence>
<evidence type="ECO:0000313" key="2">
    <source>
        <dbReference type="EMBL" id="SDE89775.1"/>
    </source>
</evidence>
<organism evidence="2 3">
    <name type="scientific">Bhargavaea beijingensis</name>
    <dbReference type="NCBI Taxonomy" id="426756"/>
    <lineage>
        <taxon>Bacteria</taxon>
        <taxon>Bacillati</taxon>
        <taxon>Bacillota</taxon>
        <taxon>Bacilli</taxon>
        <taxon>Bacillales</taxon>
        <taxon>Caryophanaceae</taxon>
        <taxon>Bhargavaea</taxon>
    </lineage>
</organism>
<gene>
    <name evidence="2" type="ORF">SAMN04488126_1288</name>
</gene>